<feature type="transmembrane region" description="Helical" evidence="2">
    <location>
        <begin position="166"/>
        <end position="193"/>
    </location>
</feature>
<feature type="region of interest" description="Disordered" evidence="1">
    <location>
        <begin position="284"/>
        <end position="316"/>
    </location>
</feature>
<keyword evidence="2" id="KW-0472">Membrane</keyword>
<feature type="chain" id="PRO_5002481591" description="Transmembrane protein" evidence="3">
    <location>
        <begin position="20"/>
        <end position="316"/>
    </location>
</feature>
<comment type="caution">
    <text evidence="4">The sequence shown here is derived from an EMBL/GenBank/DDBJ whole genome shotgun (WGS) entry which is preliminary data.</text>
</comment>
<evidence type="ECO:0000256" key="2">
    <source>
        <dbReference type="SAM" id="Phobius"/>
    </source>
</evidence>
<evidence type="ECO:0008006" key="6">
    <source>
        <dbReference type="Google" id="ProtNLM"/>
    </source>
</evidence>
<evidence type="ECO:0000313" key="4">
    <source>
        <dbReference type="EMBL" id="KKA16688.1"/>
    </source>
</evidence>
<protein>
    <recommendedName>
        <fullName evidence="6">Transmembrane protein</fullName>
    </recommendedName>
</protein>
<keyword evidence="3" id="KW-0732">Signal</keyword>
<dbReference type="EMBL" id="LASV01000743">
    <property type="protein sequence ID" value="KKA16688.1"/>
    <property type="molecule type" value="Genomic_DNA"/>
</dbReference>
<feature type="compositionally biased region" description="Pro residues" evidence="1">
    <location>
        <begin position="307"/>
        <end position="316"/>
    </location>
</feature>
<gene>
    <name evidence="4" type="ORF">T310_9697</name>
</gene>
<organism evidence="4 5">
    <name type="scientific">Rasamsonia emersonii (strain ATCC 16479 / CBS 393.64 / IMI 116815)</name>
    <dbReference type="NCBI Taxonomy" id="1408163"/>
    <lineage>
        <taxon>Eukaryota</taxon>
        <taxon>Fungi</taxon>
        <taxon>Dikarya</taxon>
        <taxon>Ascomycota</taxon>
        <taxon>Pezizomycotina</taxon>
        <taxon>Eurotiomycetes</taxon>
        <taxon>Eurotiomycetidae</taxon>
        <taxon>Eurotiales</taxon>
        <taxon>Trichocomaceae</taxon>
        <taxon>Rasamsonia</taxon>
    </lineage>
</organism>
<dbReference type="RefSeq" id="XP_013323300.1">
    <property type="nucleotide sequence ID" value="XM_013467846.1"/>
</dbReference>
<keyword evidence="5" id="KW-1185">Reference proteome</keyword>
<dbReference type="GeneID" id="25321629"/>
<dbReference type="AlphaFoldDB" id="A0A0F4YGF1"/>
<dbReference type="Proteomes" id="UP000053958">
    <property type="component" value="Unassembled WGS sequence"/>
</dbReference>
<name>A0A0F4YGF1_RASE3</name>
<proteinExistence type="predicted"/>
<evidence type="ECO:0000313" key="5">
    <source>
        <dbReference type="Proteomes" id="UP000053958"/>
    </source>
</evidence>
<keyword evidence="2" id="KW-1133">Transmembrane helix</keyword>
<sequence>MAATRAVLCLLSLVPGILSLRVTPGSPCTSVCANPTNTTTDEIVCLDSQYTSTTTGSQFQSCISCELQSVYGDQSTGETDVDWGLCFSGELYFLSSTPSLSHRIKLTCCDLVVLEAIRYNCHFQTLIGTAFPISPSRIFNSTELPTTTASLTTSSAAAAQSPVQKFLTVIIVFPIIGFLILVALTALCCFCLIRHRRKKAKERSYSHHLHARWNDTTISTPGQAAWGNFSPYQSPGAMPHQMVGSPGYGYGSGFDVVDSDGRRYDAGFSKTGFASYASPVSPGVPAPAQAFHPHEAEKPAEQQQTHFPPPPSQQGR</sequence>
<keyword evidence="2" id="KW-0812">Transmembrane</keyword>
<dbReference type="OrthoDB" id="5426678at2759"/>
<evidence type="ECO:0000256" key="1">
    <source>
        <dbReference type="SAM" id="MobiDB-lite"/>
    </source>
</evidence>
<reference evidence="4 5" key="1">
    <citation type="submission" date="2015-04" db="EMBL/GenBank/DDBJ databases">
        <authorList>
            <person name="Heijne W.H."/>
            <person name="Fedorova N.D."/>
            <person name="Nierman W.C."/>
            <person name="Vollebregt A.W."/>
            <person name="Zhao Z."/>
            <person name="Wu L."/>
            <person name="Kumar M."/>
            <person name="Stam H."/>
            <person name="van den Berg M.A."/>
            <person name="Pel H.J."/>
        </authorList>
    </citation>
    <scope>NUCLEOTIDE SEQUENCE [LARGE SCALE GENOMIC DNA]</scope>
    <source>
        <strain evidence="4 5">CBS 393.64</strain>
    </source>
</reference>
<evidence type="ECO:0000256" key="3">
    <source>
        <dbReference type="SAM" id="SignalP"/>
    </source>
</evidence>
<feature type="signal peptide" evidence="3">
    <location>
        <begin position="1"/>
        <end position="19"/>
    </location>
</feature>
<accession>A0A0F4YGF1</accession>